<dbReference type="EMBL" id="CP042908">
    <property type="protein sequence ID" value="QIB91041.1"/>
    <property type="molecule type" value="Genomic_DNA"/>
</dbReference>
<dbReference type="AlphaFoldDB" id="A0A6C0VI52"/>
<dbReference type="SUPFAM" id="SSF57783">
    <property type="entry name" value="Zinc beta-ribbon"/>
    <property type="match status" value="1"/>
</dbReference>
<reference evidence="1 2" key="1">
    <citation type="journal article" date="2020" name="Environ. Microbiol. Rep.">
        <title>Redox cycling of Fe(II) and Fe(III) in magnetite accelerates aceticlastic methanogenesis by Methanosarcina mazei.</title>
        <authorList>
            <person name="Wang H."/>
            <person name="Byrne J.M."/>
            <person name="Liu P."/>
            <person name="Liu J."/>
            <person name="Dong X."/>
            <person name="Lu Y."/>
        </authorList>
    </citation>
    <scope>NUCLEOTIDE SEQUENCE [LARGE SCALE GENOMIC DNA]</scope>
    <source>
        <strain evidence="2">zm-15</strain>
    </source>
</reference>
<dbReference type="Proteomes" id="UP000467371">
    <property type="component" value="Chromosome"/>
</dbReference>
<name>A0A6C0VI52_METMZ</name>
<dbReference type="RefSeq" id="WP_137726720.1">
    <property type="nucleotide sequence ID" value="NZ_AP019780.1"/>
</dbReference>
<evidence type="ECO:0000313" key="1">
    <source>
        <dbReference type="EMBL" id="QIB91041.1"/>
    </source>
</evidence>
<dbReference type="GeneID" id="97802046"/>
<organism evidence="1 2">
    <name type="scientific">Methanosarcina mazei</name>
    <name type="common">Methanosarcina frisia</name>
    <dbReference type="NCBI Taxonomy" id="2209"/>
    <lineage>
        <taxon>Archaea</taxon>
        <taxon>Methanobacteriati</taxon>
        <taxon>Methanobacteriota</taxon>
        <taxon>Stenosarchaea group</taxon>
        <taxon>Methanomicrobia</taxon>
        <taxon>Methanosarcinales</taxon>
        <taxon>Methanosarcinaceae</taxon>
        <taxon>Methanosarcina</taxon>
    </lineage>
</organism>
<protein>
    <submittedName>
        <fullName evidence="1">TFIIB-type zinc ribbon-containing protein</fullName>
    </submittedName>
</protein>
<accession>A0A6C0VI52</accession>
<evidence type="ECO:0000313" key="2">
    <source>
        <dbReference type="Proteomes" id="UP000467371"/>
    </source>
</evidence>
<sequence>MTTTNTIKVCPFCNSPDITKNTKKRNYRCENCQRSFPANQVAMKKARNAGKA</sequence>
<gene>
    <name evidence="1" type="ORF">FQU78_08215</name>
</gene>
<proteinExistence type="predicted"/>